<dbReference type="AlphaFoldDB" id="A0A9Q3KK16"/>
<dbReference type="Proteomes" id="UP000765509">
    <property type="component" value="Unassembled WGS sequence"/>
</dbReference>
<gene>
    <name evidence="1" type="ORF">O181_120899</name>
</gene>
<proteinExistence type="predicted"/>
<accession>A0A9Q3KK16</accession>
<dbReference type="OrthoDB" id="2514001at2759"/>
<dbReference type="EMBL" id="AVOT02109386">
    <property type="protein sequence ID" value="MBW0581184.1"/>
    <property type="molecule type" value="Genomic_DNA"/>
</dbReference>
<sequence length="123" mass="14547">MPNISKKKEAINHIIEKWDSAEKEKKKQLIYKLLGLQVIPTIGSILSPSNITEQIICDLIYYKENVFRDSLEKFLQSRYLQRNPVMKCNDPYDIEFSFSMRDEDFKKSVRTNKEGFIHPNSKM</sequence>
<evidence type="ECO:0000313" key="1">
    <source>
        <dbReference type="EMBL" id="MBW0581184.1"/>
    </source>
</evidence>
<protein>
    <submittedName>
        <fullName evidence="1">Uncharacterized protein</fullName>
    </submittedName>
</protein>
<name>A0A9Q3KK16_9BASI</name>
<comment type="caution">
    <text evidence="1">The sequence shown here is derived from an EMBL/GenBank/DDBJ whole genome shotgun (WGS) entry which is preliminary data.</text>
</comment>
<organism evidence="1 2">
    <name type="scientific">Austropuccinia psidii MF-1</name>
    <dbReference type="NCBI Taxonomy" id="1389203"/>
    <lineage>
        <taxon>Eukaryota</taxon>
        <taxon>Fungi</taxon>
        <taxon>Dikarya</taxon>
        <taxon>Basidiomycota</taxon>
        <taxon>Pucciniomycotina</taxon>
        <taxon>Pucciniomycetes</taxon>
        <taxon>Pucciniales</taxon>
        <taxon>Sphaerophragmiaceae</taxon>
        <taxon>Austropuccinia</taxon>
    </lineage>
</organism>
<reference evidence="1" key="1">
    <citation type="submission" date="2021-03" db="EMBL/GenBank/DDBJ databases">
        <title>Draft genome sequence of rust myrtle Austropuccinia psidii MF-1, a brazilian biotype.</title>
        <authorList>
            <person name="Quecine M.C."/>
            <person name="Pachon D.M.R."/>
            <person name="Bonatelli M.L."/>
            <person name="Correr F.H."/>
            <person name="Franceschini L.M."/>
            <person name="Leite T.F."/>
            <person name="Margarido G.R.A."/>
            <person name="Almeida C.A."/>
            <person name="Ferrarezi J.A."/>
            <person name="Labate C.A."/>
        </authorList>
    </citation>
    <scope>NUCLEOTIDE SEQUENCE</scope>
    <source>
        <strain evidence="1">MF-1</strain>
    </source>
</reference>
<keyword evidence="2" id="KW-1185">Reference proteome</keyword>
<evidence type="ECO:0000313" key="2">
    <source>
        <dbReference type="Proteomes" id="UP000765509"/>
    </source>
</evidence>